<name>A0A6B3NI19_9CYAN</name>
<dbReference type="Pfam" id="PF00534">
    <property type="entry name" value="Glycos_transf_1"/>
    <property type="match status" value="1"/>
</dbReference>
<evidence type="ECO:0000313" key="2">
    <source>
        <dbReference type="EMBL" id="NER31397.1"/>
    </source>
</evidence>
<dbReference type="InterPro" id="IPR050194">
    <property type="entry name" value="Glycosyltransferase_grp1"/>
</dbReference>
<keyword evidence="2" id="KW-0808">Transferase</keyword>
<dbReference type="CDD" id="cd03801">
    <property type="entry name" value="GT4_PimA-like"/>
    <property type="match status" value="1"/>
</dbReference>
<dbReference type="PANTHER" id="PTHR45947">
    <property type="entry name" value="SULFOQUINOVOSYL TRANSFERASE SQD2"/>
    <property type="match status" value="1"/>
</dbReference>
<sequence length="433" mass="49690">MKIAFVAQPFDVLLPIPKNSISIWADEISTNIAQKHEVLVYSSKRDAHQHTAEKKQVKHIGIDTDWDNKLLNILNKIQVRIQTILSNYFKIKTNFYSPKAHFFRWYYYWFYITAISLALKGEKVEAVIVPNFSQFLPIIRYFNKDVKIILVMQCDWLIEIDSVRINSWIKSADLILGCSNHITQGIRDKLPQFKTRCKTLYNGTNITKFNSSQISQKRIKEIRNQFNLKNEQVILSAGRITPEKGLHVLIEAMKLVVAIQPESILLVAGPFATNAPSPIASQERDSQLHKIEKLKNNYKGYLKSISYGIEEKVKFLGSLPHAQLAAYYSLCDIFVHPSVWNEPFGMILTEAMSCQRPVISTYRGGIPEIVVHNQTGLLVQPNDPQALAEAILQLLKSEVRRQEMGRAGKIRVEQEFSWEKSSRILLGFLDEMQ</sequence>
<dbReference type="Gene3D" id="3.40.50.2000">
    <property type="entry name" value="Glycogen Phosphorylase B"/>
    <property type="match status" value="2"/>
</dbReference>
<dbReference type="SUPFAM" id="SSF53756">
    <property type="entry name" value="UDP-Glycosyltransferase/glycogen phosphorylase"/>
    <property type="match status" value="1"/>
</dbReference>
<reference evidence="2" key="1">
    <citation type="submission" date="2019-11" db="EMBL/GenBank/DDBJ databases">
        <title>Genomic insights into an expanded diversity of filamentous marine cyanobacteria reveals the extraordinary biosynthetic potential of Moorea and Okeania.</title>
        <authorList>
            <person name="Ferreira Leao T."/>
            <person name="Wang M."/>
            <person name="Moss N."/>
            <person name="Da Silva R."/>
            <person name="Sanders J."/>
            <person name="Nurk S."/>
            <person name="Gurevich A."/>
            <person name="Humphrey G."/>
            <person name="Reher R."/>
            <person name="Zhu Q."/>
            <person name="Belda-Ferre P."/>
            <person name="Glukhov E."/>
            <person name="Rex R."/>
            <person name="Dorrestein P.C."/>
            <person name="Knight R."/>
            <person name="Pevzner P."/>
            <person name="Gerwick W.H."/>
            <person name="Gerwick L."/>
        </authorList>
    </citation>
    <scope>NUCLEOTIDE SEQUENCE</scope>
    <source>
        <strain evidence="2">SIO1C4</strain>
    </source>
</reference>
<accession>A0A6B3NI19</accession>
<proteinExistence type="predicted"/>
<organism evidence="2">
    <name type="scientific">Symploca sp. SIO1C4</name>
    <dbReference type="NCBI Taxonomy" id="2607765"/>
    <lineage>
        <taxon>Bacteria</taxon>
        <taxon>Bacillati</taxon>
        <taxon>Cyanobacteriota</taxon>
        <taxon>Cyanophyceae</taxon>
        <taxon>Coleofasciculales</taxon>
        <taxon>Coleofasciculaceae</taxon>
        <taxon>Symploca</taxon>
    </lineage>
</organism>
<dbReference type="InterPro" id="IPR001296">
    <property type="entry name" value="Glyco_trans_1"/>
</dbReference>
<comment type="caution">
    <text evidence="2">The sequence shown here is derived from an EMBL/GenBank/DDBJ whole genome shotgun (WGS) entry which is preliminary data.</text>
</comment>
<evidence type="ECO:0000259" key="1">
    <source>
        <dbReference type="Pfam" id="PF00534"/>
    </source>
</evidence>
<dbReference type="EMBL" id="JAAHFQ010000806">
    <property type="protein sequence ID" value="NER31397.1"/>
    <property type="molecule type" value="Genomic_DNA"/>
</dbReference>
<gene>
    <name evidence="2" type="ORF">F6J89_28220</name>
</gene>
<protein>
    <submittedName>
        <fullName evidence="2">Glycosyltransferase family 4 protein</fullName>
    </submittedName>
</protein>
<feature type="domain" description="Glycosyl transferase family 1" evidence="1">
    <location>
        <begin position="220"/>
        <end position="409"/>
    </location>
</feature>
<dbReference type="PANTHER" id="PTHR45947:SF3">
    <property type="entry name" value="SULFOQUINOVOSYL TRANSFERASE SQD2"/>
    <property type="match status" value="1"/>
</dbReference>
<dbReference type="AlphaFoldDB" id="A0A6B3NI19"/>
<dbReference type="GO" id="GO:0016757">
    <property type="term" value="F:glycosyltransferase activity"/>
    <property type="evidence" value="ECO:0007669"/>
    <property type="project" value="InterPro"/>
</dbReference>